<accession>A0A6N8SBF4</accession>
<reference evidence="4 5" key="1">
    <citation type="submission" date="2019-12" db="EMBL/GenBank/DDBJ databases">
        <title>Shinella kummerowiae sp. nov., a symbiotic bacterium isolated from root nodules of the herbal legume Kummerowia stipulacea.</title>
        <authorList>
            <person name="Gao J."/>
        </authorList>
    </citation>
    <scope>NUCLEOTIDE SEQUENCE [LARGE SCALE GENOMIC DNA]</scope>
    <source>
        <strain evidence="4 5">CCBAU 25048</strain>
    </source>
</reference>
<evidence type="ECO:0000313" key="5">
    <source>
        <dbReference type="Proteomes" id="UP000435802"/>
    </source>
</evidence>
<dbReference type="Gene3D" id="3.30.70.270">
    <property type="match status" value="1"/>
</dbReference>
<name>A0A6N8SBF4_9HYPH</name>
<sequence length="414" mass="44975">MKTFGKSSTELVQRERERLAALENLDLLDSPRDEGFDRIVRLIQTVFTVDIGLVSVIDAHRQWYKACSGLSNDEVPRADSFCRYVLDDEQPMVIQDATKDPRFLAHPAVTGDTHIRFYAGVPLKTKAGHSIGTVCAIDRTPRSFGRKDLGILQELAGAAMDRMELMQTAATDSLTDALTRRAFKREAEQLIASALRHKQDLACVVLDVDHFKRVNDTYGHAAGDEVLKAVAATCRANLRTSDLFGRLGGEEFAIVLSHTGAEDALKTAEKLRAEIAALPVTGDFGTLNVTASFGGSALSIVGRDIETLLAQADAAMYRAKETGRNRCMSWTALNAAPGTGARRRVLKAGVIIFNDRRSTIDCTVKSLGVDGAGITVSNSAGIPPDFTLSIKADAFETTCAVLSRDRQNLEVAFR</sequence>
<dbReference type="SMART" id="SM00267">
    <property type="entry name" value="GGDEF"/>
    <property type="match status" value="1"/>
</dbReference>
<dbReference type="Pfam" id="PF00990">
    <property type="entry name" value="GGDEF"/>
    <property type="match status" value="1"/>
</dbReference>
<gene>
    <name evidence="4" type="ORF">GR138_12505</name>
</gene>
<dbReference type="OrthoDB" id="315417at2"/>
<evidence type="ECO:0000256" key="2">
    <source>
        <dbReference type="ARBA" id="ARBA00034247"/>
    </source>
</evidence>
<dbReference type="CDD" id="cd01949">
    <property type="entry name" value="GGDEF"/>
    <property type="match status" value="1"/>
</dbReference>
<evidence type="ECO:0000313" key="4">
    <source>
        <dbReference type="EMBL" id="MXN46011.1"/>
    </source>
</evidence>
<dbReference type="InterPro" id="IPR050469">
    <property type="entry name" value="Diguanylate_Cyclase"/>
</dbReference>
<dbReference type="RefSeq" id="WP_160859811.1">
    <property type="nucleotide sequence ID" value="NZ_WUMK01000004.1"/>
</dbReference>
<dbReference type="GO" id="GO:0052621">
    <property type="term" value="F:diguanylate cyclase activity"/>
    <property type="evidence" value="ECO:0007669"/>
    <property type="project" value="UniProtKB-EC"/>
</dbReference>
<dbReference type="InterPro" id="IPR029016">
    <property type="entry name" value="GAF-like_dom_sf"/>
</dbReference>
<feature type="domain" description="GGDEF" evidence="3">
    <location>
        <begin position="199"/>
        <end position="332"/>
    </location>
</feature>
<dbReference type="AlphaFoldDB" id="A0A6N8SBF4"/>
<dbReference type="PANTHER" id="PTHR45138">
    <property type="entry name" value="REGULATORY COMPONENTS OF SENSORY TRANSDUCTION SYSTEM"/>
    <property type="match status" value="1"/>
</dbReference>
<dbReference type="EMBL" id="WUMK01000004">
    <property type="protein sequence ID" value="MXN46011.1"/>
    <property type="molecule type" value="Genomic_DNA"/>
</dbReference>
<organism evidence="4 5">
    <name type="scientific">Shinella kummerowiae</name>
    <dbReference type="NCBI Taxonomy" id="417745"/>
    <lineage>
        <taxon>Bacteria</taxon>
        <taxon>Pseudomonadati</taxon>
        <taxon>Pseudomonadota</taxon>
        <taxon>Alphaproteobacteria</taxon>
        <taxon>Hyphomicrobiales</taxon>
        <taxon>Rhizobiaceae</taxon>
        <taxon>Shinella</taxon>
    </lineage>
</organism>
<dbReference type="InterPro" id="IPR003018">
    <property type="entry name" value="GAF"/>
</dbReference>
<keyword evidence="5" id="KW-1185">Reference proteome</keyword>
<dbReference type="PANTHER" id="PTHR45138:SF9">
    <property type="entry name" value="DIGUANYLATE CYCLASE DGCM-RELATED"/>
    <property type="match status" value="1"/>
</dbReference>
<evidence type="ECO:0000259" key="3">
    <source>
        <dbReference type="PROSITE" id="PS50887"/>
    </source>
</evidence>
<dbReference type="Gene3D" id="3.30.450.40">
    <property type="match status" value="1"/>
</dbReference>
<dbReference type="NCBIfam" id="TIGR00254">
    <property type="entry name" value="GGDEF"/>
    <property type="match status" value="1"/>
</dbReference>
<dbReference type="InterPro" id="IPR043128">
    <property type="entry name" value="Rev_trsase/Diguanyl_cyclase"/>
</dbReference>
<dbReference type="SUPFAM" id="SSF55073">
    <property type="entry name" value="Nucleotide cyclase"/>
    <property type="match status" value="1"/>
</dbReference>
<dbReference type="SUPFAM" id="SSF55781">
    <property type="entry name" value="GAF domain-like"/>
    <property type="match status" value="1"/>
</dbReference>
<dbReference type="InterPro" id="IPR029787">
    <property type="entry name" value="Nucleotide_cyclase"/>
</dbReference>
<dbReference type="FunFam" id="3.30.70.270:FF:000001">
    <property type="entry name" value="Diguanylate cyclase domain protein"/>
    <property type="match status" value="1"/>
</dbReference>
<dbReference type="InterPro" id="IPR000160">
    <property type="entry name" value="GGDEF_dom"/>
</dbReference>
<proteinExistence type="predicted"/>
<protein>
    <recommendedName>
        <fullName evidence="1">diguanylate cyclase</fullName>
        <ecNumber evidence="1">2.7.7.65</ecNumber>
    </recommendedName>
</protein>
<dbReference type="SMART" id="SM00065">
    <property type="entry name" value="GAF"/>
    <property type="match status" value="1"/>
</dbReference>
<dbReference type="Pfam" id="PF01590">
    <property type="entry name" value="GAF"/>
    <property type="match status" value="1"/>
</dbReference>
<dbReference type="PROSITE" id="PS50887">
    <property type="entry name" value="GGDEF"/>
    <property type="match status" value="1"/>
</dbReference>
<comment type="catalytic activity">
    <reaction evidence="2">
        <text>2 GTP = 3',3'-c-di-GMP + 2 diphosphate</text>
        <dbReference type="Rhea" id="RHEA:24898"/>
        <dbReference type="ChEBI" id="CHEBI:33019"/>
        <dbReference type="ChEBI" id="CHEBI:37565"/>
        <dbReference type="ChEBI" id="CHEBI:58805"/>
        <dbReference type="EC" id="2.7.7.65"/>
    </reaction>
</comment>
<dbReference type="Proteomes" id="UP000435802">
    <property type="component" value="Unassembled WGS sequence"/>
</dbReference>
<evidence type="ECO:0000256" key="1">
    <source>
        <dbReference type="ARBA" id="ARBA00012528"/>
    </source>
</evidence>
<comment type="caution">
    <text evidence="4">The sequence shown here is derived from an EMBL/GenBank/DDBJ whole genome shotgun (WGS) entry which is preliminary data.</text>
</comment>
<dbReference type="EC" id="2.7.7.65" evidence="1"/>